<feature type="region of interest" description="Disordered" evidence="1">
    <location>
        <begin position="711"/>
        <end position="779"/>
    </location>
</feature>
<reference evidence="2" key="1">
    <citation type="journal article" date="2019" name="bioRxiv">
        <title>The Genome of the Zebra Mussel, Dreissena polymorpha: A Resource for Invasive Species Research.</title>
        <authorList>
            <person name="McCartney M.A."/>
            <person name="Auch B."/>
            <person name="Kono T."/>
            <person name="Mallez S."/>
            <person name="Zhang Y."/>
            <person name="Obille A."/>
            <person name="Becker A."/>
            <person name="Abrahante J.E."/>
            <person name="Garbe J."/>
            <person name="Badalamenti J.P."/>
            <person name="Herman A."/>
            <person name="Mangelson H."/>
            <person name="Liachko I."/>
            <person name="Sullivan S."/>
            <person name="Sone E.D."/>
            <person name="Koren S."/>
            <person name="Silverstein K.A.T."/>
            <person name="Beckman K.B."/>
            <person name="Gohl D.M."/>
        </authorList>
    </citation>
    <scope>NUCLEOTIDE SEQUENCE</scope>
    <source>
        <strain evidence="2">Duluth1</strain>
        <tissue evidence="2">Whole animal</tissue>
    </source>
</reference>
<dbReference type="Proteomes" id="UP000828390">
    <property type="component" value="Unassembled WGS sequence"/>
</dbReference>
<feature type="compositionally biased region" description="Acidic residues" evidence="1">
    <location>
        <begin position="821"/>
        <end position="833"/>
    </location>
</feature>
<name>A0A9D4GJT2_DREPO</name>
<dbReference type="AlphaFoldDB" id="A0A9D4GJT2"/>
<reference evidence="2" key="2">
    <citation type="submission" date="2020-11" db="EMBL/GenBank/DDBJ databases">
        <authorList>
            <person name="McCartney M.A."/>
            <person name="Auch B."/>
            <person name="Kono T."/>
            <person name="Mallez S."/>
            <person name="Becker A."/>
            <person name="Gohl D.M."/>
            <person name="Silverstein K.A.T."/>
            <person name="Koren S."/>
            <person name="Bechman K.B."/>
            <person name="Herman A."/>
            <person name="Abrahante J.E."/>
            <person name="Garbe J."/>
        </authorList>
    </citation>
    <scope>NUCLEOTIDE SEQUENCE</scope>
    <source>
        <strain evidence="2">Duluth1</strain>
        <tissue evidence="2">Whole animal</tissue>
    </source>
</reference>
<feature type="compositionally biased region" description="Polar residues" evidence="1">
    <location>
        <begin position="200"/>
        <end position="220"/>
    </location>
</feature>
<evidence type="ECO:0000256" key="1">
    <source>
        <dbReference type="SAM" id="MobiDB-lite"/>
    </source>
</evidence>
<feature type="region of interest" description="Disordered" evidence="1">
    <location>
        <begin position="285"/>
        <end position="305"/>
    </location>
</feature>
<feature type="region of interest" description="Disordered" evidence="1">
    <location>
        <begin position="196"/>
        <end position="220"/>
    </location>
</feature>
<sequence>MMERLAVSFIITILPSGQQSSVYQIEGTENSQDGIVEGESHENDRRLSSMDITIADDTESETTGSDKHKIVEEMMSRQSHGCPGPPGFQTDLPMSNETDFSRHRTILQTEVKTESISRPSNPRGIQGGLFDSNEIQRSIPIIYPPTVPSSSVSMRSDRSYVQATGIQGCLSEPNATERTAPIVYPPKWRTLSDLQEESKQFNQSSRTNHPSAFGSSNPSCVQASISKEHQYFESPYRQTVRLLSGVQEQSVPEQDQFISVKDFNQRGVQAINYDDEEDLLKSKKKEKEEGTVTTEHIKDENGKQSEKRVKFSEDVKMDKADDSFKDLKDFIKQYVKQEKGPTRSDIKRLCDAVIVYDKNDYDYAVDMKDEIKAMVTQELNDELRIELFDDEKFMQSHVQVVQDVLKNASVVLVYLSKNTEQSGRVQFFIEEAIALTRIGPVDKDVLVSDCEFSVRPVHSQPSNKRNYRTPPGLASVTGIDWFDKSKYTYDRIVAIMKNAIRRRKRIENPRQVQDMFRQTMNRTGSLTQQQFHRRDTPQHAWASGTSAFTTSGPRYTPQATTEPLYRGINDPIQHGFNISDAERRMSIEPNQGSAASSYTKGGDHFLRTGEKYSQPEFCYVYANVNTSFTSYSEPVAPFGVQQNISRPTRALGLDLGYQPAEEPEFHGYHRIGQFSRIGEQSHFLRHNQMPLNEEPQYRRDGGDDKHVMGLVNDGQRTNTSRTNIRSADGYDATNQLHPRHSAMQQAPGARRQRATEYTPRQMQQQTPQQQQPKGQMDNGRGIITSEMLIYNLSTNDVEIDNPTSTQESRRMYDQGPADNVYTEDSDSSEDELWDPLGNLPGSKGGRVVNIVGSQVLQIGNLNSVTNVRNIVKKDRKHSNEKKTQDKDNASYGVAPKNNLAELNNNTESEEKPDVRSKHIKYTSKPESVSQTFLNEAKQPNGAKSGNDLSDSVDLFSKNNDIQKTDNIFGQPVKDGVSRYKLNIPLEEPRRQKNTDAQVVENVRYMSEENTQLTAKVSYSVLQTTTERPRLHDKSSEEGHFMTTDGSPSVLSLSSAPNAVDRSHPHAFTNLMTVAHLNSLDETTEIQRLDEFAWTESYNEETGMFTSDLSDADLFGDGRHDRQNVGRTLFTSRSATSFSDLVNKSLVTEEESFVLTNVSDVD</sequence>
<feature type="region of interest" description="Disordered" evidence="1">
    <location>
        <begin position="1025"/>
        <end position="1049"/>
    </location>
</feature>
<feature type="compositionally biased region" description="Polar residues" evidence="1">
    <location>
        <begin position="543"/>
        <end position="561"/>
    </location>
</feature>
<feature type="compositionally biased region" description="Basic and acidic residues" evidence="1">
    <location>
        <begin position="1026"/>
        <end position="1039"/>
    </location>
</feature>
<dbReference type="Gene3D" id="3.40.50.10140">
    <property type="entry name" value="Toll/interleukin-1 receptor homology (TIR) domain"/>
    <property type="match status" value="1"/>
</dbReference>
<dbReference type="EMBL" id="JAIWYP010000005">
    <property type="protein sequence ID" value="KAH3818716.1"/>
    <property type="molecule type" value="Genomic_DNA"/>
</dbReference>
<feature type="region of interest" description="Disordered" evidence="1">
    <location>
        <begin position="794"/>
        <end position="842"/>
    </location>
</feature>
<dbReference type="InterPro" id="IPR035897">
    <property type="entry name" value="Toll_tir_struct_dom_sf"/>
</dbReference>
<protein>
    <submittedName>
        <fullName evidence="2">Uncharacterized protein</fullName>
    </submittedName>
</protein>
<keyword evidence="3" id="KW-1185">Reference proteome</keyword>
<evidence type="ECO:0000313" key="2">
    <source>
        <dbReference type="EMBL" id="KAH3818716.1"/>
    </source>
</evidence>
<feature type="compositionally biased region" description="Low complexity" evidence="1">
    <location>
        <begin position="759"/>
        <end position="775"/>
    </location>
</feature>
<comment type="caution">
    <text evidence="2">The sequence shown here is derived from an EMBL/GenBank/DDBJ whole genome shotgun (WGS) entry which is preliminary data.</text>
</comment>
<feature type="compositionally biased region" description="Polar residues" evidence="1">
    <location>
        <begin position="794"/>
        <end position="806"/>
    </location>
</feature>
<accession>A0A9D4GJT2</accession>
<feature type="region of interest" description="Disordered" evidence="1">
    <location>
        <begin position="524"/>
        <end position="570"/>
    </location>
</feature>
<organism evidence="2 3">
    <name type="scientific">Dreissena polymorpha</name>
    <name type="common">Zebra mussel</name>
    <name type="synonym">Mytilus polymorpha</name>
    <dbReference type="NCBI Taxonomy" id="45954"/>
    <lineage>
        <taxon>Eukaryota</taxon>
        <taxon>Metazoa</taxon>
        <taxon>Spiralia</taxon>
        <taxon>Lophotrochozoa</taxon>
        <taxon>Mollusca</taxon>
        <taxon>Bivalvia</taxon>
        <taxon>Autobranchia</taxon>
        <taxon>Heteroconchia</taxon>
        <taxon>Euheterodonta</taxon>
        <taxon>Imparidentia</taxon>
        <taxon>Neoheterodontei</taxon>
        <taxon>Myida</taxon>
        <taxon>Dreissenoidea</taxon>
        <taxon>Dreissenidae</taxon>
        <taxon>Dreissena</taxon>
    </lineage>
</organism>
<gene>
    <name evidence="2" type="ORF">DPMN_120439</name>
</gene>
<feature type="region of interest" description="Disordered" evidence="1">
    <location>
        <begin position="872"/>
        <end position="917"/>
    </location>
</feature>
<proteinExistence type="predicted"/>
<feature type="compositionally biased region" description="Polar residues" evidence="1">
    <location>
        <begin position="714"/>
        <end position="725"/>
    </location>
</feature>
<evidence type="ECO:0000313" key="3">
    <source>
        <dbReference type="Proteomes" id="UP000828390"/>
    </source>
</evidence>